<dbReference type="EMBL" id="CAJVPJ010007791">
    <property type="protein sequence ID" value="CAG8677618.1"/>
    <property type="molecule type" value="Genomic_DNA"/>
</dbReference>
<organism evidence="1 2">
    <name type="scientific">Paraglomus occultum</name>
    <dbReference type="NCBI Taxonomy" id="144539"/>
    <lineage>
        <taxon>Eukaryota</taxon>
        <taxon>Fungi</taxon>
        <taxon>Fungi incertae sedis</taxon>
        <taxon>Mucoromycota</taxon>
        <taxon>Glomeromycotina</taxon>
        <taxon>Glomeromycetes</taxon>
        <taxon>Paraglomerales</taxon>
        <taxon>Paraglomeraceae</taxon>
        <taxon>Paraglomus</taxon>
    </lineage>
</organism>
<dbReference type="OrthoDB" id="2444344at2759"/>
<comment type="caution">
    <text evidence="1">The sequence shown here is derived from an EMBL/GenBank/DDBJ whole genome shotgun (WGS) entry which is preliminary data.</text>
</comment>
<name>A0A9N9EJN9_9GLOM</name>
<accession>A0A9N9EJN9</accession>
<gene>
    <name evidence="1" type="ORF">POCULU_LOCUS11317</name>
</gene>
<protein>
    <submittedName>
        <fullName evidence="1">1704_t:CDS:1</fullName>
    </submittedName>
</protein>
<feature type="non-terminal residue" evidence="1">
    <location>
        <position position="80"/>
    </location>
</feature>
<dbReference type="Proteomes" id="UP000789572">
    <property type="component" value="Unassembled WGS sequence"/>
</dbReference>
<keyword evidence="2" id="KW-1185">Reference proteome</keyword>
<sequence>VLPSYAPDSDKHRKLLGLPSKIIVESDDAFEGVCSLRDFEVVGQEEDLPTEKIENSLPFMKLWVIFGKILPLALNSLKPR</sequence>
<evidence type="ECO:0000313" key="1">
    <source>
        <dbReference type="EMBL" id="CAG8677618.1"/>
    </source>
</evidence>
<feature type="non-terminal residue" evidence="1">
    <location>
        <position position="1"/>
    </location>
</feature>
<reference evidence="1" key="1">
    <citation type="submission" date="2021-06" db="EMBL/GenBank/DDBJ databases">
        <authorList>
            <person name="Kallberg Y."/>
            <person name="Tangrot J."/>
            <person name="Rosling A."/>
        </authorList>
    </citation>
    <scope>NUCLEOTIDE SEQUENCE</scope>
    <source>
        <strain evidence="1">IA702</strain>
    </source>
</reference>
<dbReference type="AlphaFoldDB" id="A0A9N9EJN9"/>
<evidence type="ECO:0000313" key="2">
    <source>
        <dbReference type="Proteomes" id="UP000789572"/>
    </source>
</evidence>
<proteinExistence type="predicted"/>